<keyword evidence="5" id="KW-1185">Reference proteome</keyword>
<dbReference type="GO" id="GO:0030877">
    <property type="term" value="C:beta-catenin destruction complex"/>
    <property type="evidence" value="ECO:0007669"/>
    <property type="project" value="TreeGrafter"/>
</dbReference>
<evidence type="ECO:0000259" key="3">
    <source>
        <dbReference type="Pfam" id="PF16689"/>
    </source>
</evidence>
<sequence length="287" mass="33401">MANTVASYDQLAHQVEALRKENSHLRRELEDNSNHLSKLETETTGVKEALKQLQGKLDQEAGTLVSSGRSDVLLQLKGQHLLALPSVRREGLINDLVLDQWCRRTTDSESVTYLIWISCSRRDGADGRMSDHHLEELYKERNLLLGELDREERERCWYFSQLEALSQKLSQLLTPVLSQFSLQMDLIRQQLEFEAQQLRSMMEERFGTSEEMVNRNQMRVGRLEQLEKELQEVRGNQETELQVRHGENTHLSHKPVTCFISFIIFNLFLWSVFVSMVSICSCDQYLQ</sequence>
<dbReference type="GeneTree" id="ENSGT00530000063749"/>
<proteinExistence type="predicted"/>
<evidence type="ECO:0000256" key="1">
    <source>
        <dbReference type="SAM" id="Coils"/>
    </source>
</evidence>
<dbReference type="GO" id="GO:0007026">
    <property type="term" value="P:negative regulation of microtubule depolymerization"/>
    <property type="evidence" value="ECO:0007669"/>
    <property type="project" value="TreeGrafter"/>
</dbReference>
<dbReference type="FunFam" id="1.20.5.10:FF:000003">
    <property type="entry name" value="Adenomatous polyposis coli protein 2"/>
    <property type="match status" value="1"/>
</dbReference>
<reference evidence="4" key="3">
    <citation type="submission" date="2025-09" db="UniProtKB">
        <authorList>
            <consortium name="Ensembl"/>
        </authorList>
    </citation>
    <scope>IDENTIFICATION</scope>
</reference>
<evidence type="ECO:0000256" key="2">
    <source>
        <dbReference type="SAM" id="Phobius"/>
    </source>
</evidence>
<feature type="coiled-coil region" evidence="1">
    <location>
        <begin position="1"/>
        <end position="56"/>
    </location>
</feature>
<dbReference type="InterPro" id="IPR032038">
    <property type="entry name" value="APC_N"/>
</dbReference>
<evidence type="ECO:0000313" key="4">
    <source>
        <dbReference type="Ensembl" id="ENSCSEP00000000641.1"/>
    </source>
</evidence>
<dbReference type="GO" id="GO:0007389">
    <property type="term" value="P:pattern specification process"/>
    <property type="evidence" value="ECO:0007669"/>
    <property type="project" value="TreeGrafter"/>
</dbReference>
<dbReference type="GO" id="GO:0090090">
    <property type="term" value="P:negative regulation of canonical Wnt signaling pathway"/>
    <property type="evidence" value="ECO:0007669"/>
    <property type="project" value="TreeGrafter"/>
</dbReference>
<keyword evidence="2" id="KW-0812">Transmembrane</keyword>
<dbReference type="Pfam" id="PF11414">
    <property type="entry name" value="Suppressor_APC"/>
    <property type="match status" value="1"/>
</dbReference>
<evidence type="ECO:0000313" key="5">
    <source>
        <dbReference type="Proteomes" id="UP000265120"/>
    </source>
</evidence>
<feature type="coiled-coil region" evidence="1">
    <location>
        <begin position="184"/>
        <end position="243"/>
    </location>
</feature>
<name>A0A3P8UJ40_CYNSE</name>
<dbReference type="Pfam" id="PF16689">
    <property type="entry name" value="APC_N_CC"/>
    <property type="match status" value="1"/>
</dbReference>
<dbReference type="GO" id="GO:0016477">
    <property type="term" value="P:cell migration"/>
    <property type="evidence" value="ECO:0007669"/>
    <property type="project" value="TreeGrafter"/>
</dbReference>
<dbReference type="GO" id="GO:0001708">
    <property type="term" value="P:cell fate specification"/>
    <property type="evidence" value="ECO:0007669"/>
    <property type="project" value="TreeGrafter"/>
</dbReference>
<dbReference type="PANTHER" id="PTHR12607:SF3">
    <property type="entry name" value="ADENOMATOUS POLYPOSIS COLI PROTEIN 2"/>
    <property type="match status" value="1"/>
</dbReference>
<organism evidence="4 5">
    <name type="scientific">Cynoglossus semilaevis</name>
    <name type="common">Tongue sole</name>
    <dbReference type="NCBI Taxonomy" id="244447"/>
    <lineage>
        <taxon>Eukaryota</taxon>
        <taxon>Metazoa</taxon>
        <taxon>Chordata</taxon>
        <taxon>Craniata</taxon>
        <taxon>Vertebrata</taxon>
        <taxon>Euteleostomi</taxon>
        <taxon>Actinopterygii</taxon>
        <taxon>Neopterygii</taxon>
        <taxon>Teleostei</taxon>
        <taxon>Neoteleostei</taxon>
        <taxon>Acanthomorphata</taxon>
        <taxon>Carangaria</taxon>
        <taxon>Pleuronectiformes</taxon>
        <taxon>Pleuronectoidei</taxon>
        <taxon>Cynoglossidae</taxon>
        <taxon>Cynoglossinae</taxon>
        <taxon>Cynoglossus</taxon>
    </lineage>
</organism>
<dbReference type="InterPro" id="IPR036149">
    <property type="entry name" value="APC_N_sf"/>
</dbReference>
<dbReference type="AlphaFoldDB" id="A0A3P8UJ40"/>
<dbReference type="Gene3D" id="1.10.287.450">
    <property type="entry name" value="Helix hairpin bin"/>
    <property type="match status" value="1"/>
</dbReference>
<keyword evidence="1" id="KW-0175">Coiled coil</keyword>
<reference evidence="4" key="2">
    <citation type="submission" date="2025-08" db="UniProtKB">
        <authorList>
            <consortium name="Ensembl"/>
        </authorList>
    </citation>
    <scope>IDENTIFICATION</scope>
</reference>
<protein>
    <submittedName>
        <fullName evidence="4">APC regulator of WNT signaling pathway 2</fullName>
    </submittedName>
</protein>
<dbReference type="InterPro" id="IPR026831">
    <property type="entry name" value="APC_dom"/>
</dbReference>
<keyword evidence="2" id="KW-0472">Membrane</keyword>
<dbReference type="PANTHER" id="PTHR12607">
    <property type="entry name" value="ADENOMATOUS POLYPOSIS COLI PROTEIN FAMILY"/>
    <property type="match status" value="1"/>
</dbReference>
<dbReference type="SUPFAM" id="SSF58050">
    <property type="entry name" value="N-terminal coiled coil domain from apc"/>
    <property type="match status" value="1"/>
</dbReference>
<dbReference type="InterPro" id="IPR026818">
    <property type="entry name" value="Apc_fam"/>
</dbReference>
<keyword evidence="2" id="KW-1133">Transmembrane helix</keyword>
<dbReference type="Proteomes" id="UP000265120">
    <property type="component" value="Chromosome 2"/>
</dbReference>
<dbReference type="Ensembl" id="ENSCSET00000000669.1">
    <property type="protein sequence ID" value="ENSCSEP00000000641.1"/>
    <property type="gene ID" value="ENSCSEG00000000443.1"/>
</dbReference>
<feature type="transmembrane region" description="Helical" evidence="2">
    <location>
        <begin position="259"/>
        <end position="282"/>
    </location>
</feature>
<dbReference type="GO" id="GO:0016342">
    <property type="term" value="C:catenin complex"/>
    <property type="evidence" value="ECO:0007669"/>
    <property type="project" value="TreeGrafter"/>
</dbReference>
<feature type="domain" description="Adenomatous polyposis coli N-terminal dimerisation" evidence="3">
    <location>
        <begin position="6"/>
        <end position="57"/>
    </location>
</feature>
<dbReference type="SUPFAM" id="SSF82931">
    <property type="entry name" value="Tumor suppressor gene product Apc"/>
    <property type="match status" value="1"/>
</dbReference>
<dbReference type="GO" id="GO:0008013">
    <property type="term" value="F:beta-catenin binding"/>
    <property type="evidence" value="ECO:0007669"/>
    <property type="project" value="InterPro"/>
</dbReference>
<dbReference type="Gene3D" id="1.20.5.10">
    <property type="match status" value="1"/>
</dbReference>
<accession>A0A3P8UJ40</accession>
<dbReference type="GO" id="GO:0005881">
    <property type="term" value="C:cytoplasmic microtubule"/>
    <property type="evidence" value="ECO:0007669"/>
    <property type="project" value="TreeGrafter"/>
</dbReference>
<dbReference type="GO" id="GO:0045295">
    <property type="term" value="F:gamma-catenin binding"/>
    <property type="evidence" value="ECO:0007669"/>
    <property type="project" value="TreeGrafter"/>
</dbReference>
<reference evidence="4 5" key="1">
    <citation type="journal article" date="2014" name="Nat. Genet.">
        <title>Whole-genome sequence of a flatfish provides insights into ZW sex chromosome evolution and adaptation to a benthic lifestyle.</title>
        <authorList>
            <person name="Chen S."/>
            <person name="Zhang G."/>
            <person name="Shao C."/>
            <person name="Huang Q."/>
            <person name="Liu G."/>
            <person name="Zhang P."/>
            <person name="Song W."/>
            <person name="An N."/>
            <person name="Chalopin D."/>
            <person name="Volff J.N."/>
            <person name="Hong Y."/>
            <person name="Li Q."/>
            <person name="Sha Z."/>
            <person name="Zhou H."/>
            <person name="Xie M."/>
            <person name="Yu Q."/>
            <person name="Liu Y."/>
            <person name="Xiang H."/>
            <person name="Wang N."/>
            <person name="Wu K."/>
            <person name="Yang C."/>
            <person name="Zhou Q."/>
            <person name="Liao X."/>
            <person name="Yang L."/>
            <person name="Hu Q."/>
            <person name="Zhang J."/>
            <person name="Meng L."/>
            <person name="Jin L."/>
            <person name="Tian Y."/>
            <person name="Lian J."/>
            <person name="Yang J."/>
            <person name="Miao G."/>
            <person name="Liu S."/>
            <person name="Liang Z."/>
            <person name="Yan F."/>
            <person name="Li Y."/>
            <person name="Sun B."/>
            <person name="Zhang H."/>
            <person name="Zhang J."/>
            <person name="Zhu Y."/>
            <person name="Du M."/>
            <person name="Zhao Y."/>
            <person name="Schartl M."/>
            <person name="Tang Q."/>
            <person name="Wang J."/>
        </authorList>
    </citation>
    <scope>NUCLEOTIDE SEQUENCE</scope>
</reference>
<dbReference type="GO" id="GO:0008017">
    <property type="term" value="F:microtubule binding"/>
    <property type="evidence" value="ECO:0007669"/>
    <property type="project" value="TreeGrafter"/>
</dbReference>
<dbReference type="GO" id="GO:0007399">
    <property type="term" value="P:nervous system development"/>
    <property type="evidence" value="ECO:0007669"/>
    <property type="project" value="TreeGrafter"/>
</dbReference>